<evidence type="ECO:0000313" key="1">
    <source>
        <dbReference type="EMBL" id="MFC5405098.1"/>
    </source>
</evidence>
<reference evidence="2" key="1">
    <citation type="journal article" date="2019" name="Int. J. Syst. Evol. Microbiol.">
        <title>The Global Catalogue of Microorganisms (GCM) 10K type strain sequencing project: providing services to taxonomists for standard genome sequencing and annotation.</title>
        <authorList>
            <consortium name="The Broad Institute Genomics Platform"/>
            <consortium name="The Broad Institute Genome Sequencing Center for Infectious Disease"/>
            <person name="Wu L."/>
            <person name="Ma J."/>
        </authorList>
    </citation>
    <scope>NUCLEOTIDE SEQUENCE [LARGE SCALE GENOMIC DNA]</scope>
    <source>
        <strain evidence="2">CGMCC 1.18575</strain>
    </source>
</reference>
<dbReference type="EMBL" id="JBHSMI010000028">
    <property type="protein sequence ID" value="MFC5405098.1"/>
    <property type="molecule type" value="Genomic_DNA"/>
</dbReference>
<comment type="caution">
    <text evidence="1">The sequence shown here is derived from an EMBL/GenBank/DDBJ whole genome shotgun (WGS) entry which is preliminary data.</text>
</comment>
<accession>A0ABW0HX32</accession>
<dbReference type="Proteomes" id="UP001596113">
    <property type="component" value="Unassembled WGS sequence"/>
</dbReference>
<gene>
    <name evidence="1" type="ORF">ACFPOF_20355</name>
</gene>
<organism evidence="1 2">
    <name type="scientific">Cohnella soli</name>
    <dbReference type="NCBI Taxonomy" id="425005"/>
    <lineage>
        <taxon>Bacteria</taxon>
        <taxon>Bacillati</taxon>
        <taxon>Bacillota</taxon>
        <taxon>Bacilli</taxon>
        <taxon>Bacillales</taxon>
        <taxon>Paenibacillaceae</taxon>
        <taxon>Cohnella</taxon>
    </lineage>
</organism>
<evidence type="ECO:0000313" key="2">
    <source>
        <dbReference type="Proteomes" id="UP001596113"/>
    </source>
</evidence>
<dbReference type="RefSeq" id="WP_378135984.1">
    <property type="nucleotide sequence ID" value="NZ_JBHSMI010000028.1"/>
</dbReference>
<keyword evidence="2" id="KW-1185">Reference proteome</keyword>
<sequence length="73" mass="8677">MVVKRGLPEEMSTLLKQLVMNGHIRMAGTVLHTYLMKKYELDEVTAAEWIVVYFRREFPRQLSRHQEKTARTN</sequence>
<proteinExistence type="predicted"/>
<protein>
    <submittedName>
        <fullName evidence="1">Uncharacterized protein</fullName>
    </submittedName>
</protein>
<name>A0ABW0HX32_9BACL</name>